<accession>A0AAW8P434</accession>
<feature type="transmembrane region" description="Helical" evidence="1">
    <location>
        <begin position="50"/>
        <end position="69"/>
    </location>
</feature>
<dbReference type="RefSeq" id="WP_310808068.1">
    <property type="nucleotide sequence ID" value="NZ_JAVLSH010000008.1"/>
</dbReference>
<evidence type="ECO:0000313" key="4">
    <source>
        <dbReference type="Proteomes" id="UP001269402"/>
    </source>
</evidence>
<feature type="transmembrane region" description="Helical" evidence="1">
    <location>
        <begin position="291"/>
        <end position="308"/>
    </location>
</feature>
<dbReference type="EMBL" id="JAVLSH010000008">
    <property type="protein sequence ID" value="MDR9761829.1"/>
    <property type="molecule type" value="Genomic_DNA"/>
</dbReference>
<dbReference type="PANTHER" id="PTHR23028">
    <property type="entry name" value="ACETYLTRANSFERASE"/>
    <property type="match status" value="1"/>
</dbReference>
<protein>
    <submittedName>
        <fullName evidence="3">Acyltransferase</fullName>
        <ecNumber evidence="3">2.3.-.-</ecNumber>
    </submittedName>
</protein>
<sequence length="388" mass="42301">MQRLDQRPGEEKLLTSADALGRAAFPVPAYTHPTKAEGPGRGADQTKDRFVFLDGLRGIAALSVALLHASQVFGFHLTSHAYLAVDFFFCLSGFVLANAYDQKLKSGVLRSPMFLRKRMVRLYPMIAAGVALGVVALQVVYVPVIPLADVSVLAVGALLLLPVGFLLGQEAFAINNPLWSIFFEIVAGMIYGSVARLRIHLWQEIAALALLAAALFAVVSIEGTIGPVGFGNWRAFFEGFVRVGFSFLAGVLIFRWQIVHRIAAVRPQIPLFILITVLFFPFAVPRDIYDFVCIAVIIPIVVALAAAVPQSGEQPLAAYLGQLSYPLYVVHLPVIQIGSYFQNVTNSFIPLPITVSCTFLAAIGGAHFLSTQFDRPIRAYLSRRLSLN</sequence>
<feature type="transmembrane region" description="Helical" evidence="1">
    <location>
        <begin position="205"/>
        <end position="228"/>
    </location>
</feature>
<keyword evidence="3" id="KW-0808">Transferase</keyword>
<dbReference type="Pfam" id="PF01757">
    <property type="entry name" value="Acyl_transf_3"/>
    <property type="match status" value="1"/>
</dbReference>
<feature type="transmembrane region" description="Helical" evidence="1">
    <location>
        <begin position="264"/>
        <end position="284"/>
    </location>
</feature>
<feature type="domain" description="Acyltransferase 3" evidence="2">
    <location>
        <begin position="51"/>
        <end position="364"/>
    </location>
</feature>
<organism evidence="3 4">
    <name type="scientific">Rhizobium redzepovicii</name>
    <dbReference type="NCBI Taxonomy" id="2867518"/>
    <lineage>
        <taxon>Bacteria</taxon>
        <taxon>Pseudomonadati</taxon>
        <taxon>Pseudomonadota</taxon>
        <taxon>Alphaproteobacteria</taxon>
        <taxon>Hyphomicrobiales</taxon>
        <taxon>Rhizobiaceae</taxon>
        <taxon>Rhizobium/Agrobacterium group</taxon>
        <taxon>Rhizobium</taxon>
    </lineage>
</organism>
<keyword evidence="1" id="KW-0812">Transmembrane</keyword>
<evidence type="ECO:0000256" key="1">
    <source>
        <dbReference type="SAM" id="Phobius"/>
    </source>
</evidence>
<name>A0AAW8P434_9HYPH</name>
<feature type="transmembrane region" description="Helical" evidence="1">
    <location>
        <begin position="81"/>
        <end position="101"/>
    </location>
</feature>
<dbReference type="EC" id="2.3.-.-" evidence="3"/>
<proteinExistence type="predicted"/>
<dbReference type="InterPro" id="IPR050879">
    <property type="entry name" value="Acyltransferase_3"/>
</dbReference>
<feature type="transmembrane region" description="Helical" evidence="1">
    <location>
        <begin position="348"/>
        <end position="369"/>
    </location>
</feature>
<dbReference type="Proteomes" id="UP001269402">
    <property type="component" value="Unassembled WGS sequence"/>
</dbReference>
<feature type="transmembrane region" description="Helical" evidence="1">
    <location>
        <begin position="179"/>
        <end position="199"/>
    </location>
</feature>
<comment type="caution">
    <text evidence="3">The sequence shown here is derived from an EMBL/GenBank/DDBJ whole genome shotgun (WGS) entry which is preliminary data.</text>
</comment>
<keyword evidence="1" id="KW-0472">Membrane</keyword>
<dbReference type="InterPro" id="IPR002656">
    <property type="entry name" value="Acyl_transf_3_dom"/>
</dbReference>
<feature type="transmembrane region" description="Helical" evidence="1">
    <location>
        <begin position="150"/>
        <end position="167"/>
    </location>
</feature>
<dbReference type="AlphaFoldDB" id="A0AAW8P434"/>
<keyword evidence="3" id="KW-0012">Acyltransferase</keyword>
<evidence type="ECO:0000259" key="2">
    <source>
        <dbReference type="Pfam" id="PF01757"/>
    </source>
</evidence>
<dbReference type="GO" id="GO:0016747">
    <property type="term" value="F:acyltransferase activity, transferring groups other than amino-acyl groups"/>
    <property type="evidence" value="ECO:0007669"/>
    <property type="project" value="InterPro"/>
</dbReference>
<feature type="transmembrane region" description="Helical" evidence="1">
    <location>
        <begin position="240"/>
        <end position="258"/>
    </location>
</feature>
<reference evidence="4" key="1">
    <citation type="submission" date="2023-07" db="EMBL/GenBank/DDBJ databases">
        <title>Genomic characterization of faba bean (Vicia faba) microsymbionts in Mexican soils.</title>
        <authorList>
            <person name="Rivera Orduna F.N."/>
            <person name="Guevara-Luna J."/>
            <person name="Yan J."/>
            <person name="Arroyo-Herrera I."/>
            <person name="Li Y."/>
            <person name="Vasquez-Murrieta M.S."/>
            <person name="Wang E.T."/>
        </authorList>
    </citation>
    <scope>NUCLEOTIDE SEQUENCE [LARGE SCALE GENOMIC DNA]</scope>
    <source>
        <strain evidence="4">CH6</strain>
    </source>
</reference>
<gene>
    <name evidence="3" type="ORF">RJJ37_19695</name>
</gene>
<feature type="transmembrane region" description="Helical" evidence="1">
    <location>
        <begin position="122"/>
        <end position="144"/>
    </location>
</feature>
<dbReference type="PANTHER" id="PTHR23028:SF134">
    <property type="entry name" value="PUTATIVE (AFU_ORTHOLOGUE AFUA_4G08520)-RELATED"/>
    <property type="match status" value="1"/>
</dbReference>
<keyword evidence="1" id="KW-1133">Transmembrane helix</keyword>
<evidence type="ECO:0000313" key="3">
    <source>
        <dbReference type="EMBL" id="MDR9761829.1"/>
    </source>
</evidence>
<keyword evidence="4" id="KW-1185">Reference proteome</keyword>